<sequence>MSDLEFSDEEGQELEKKFNEATKFVAGNVTKFNDGQLLTLYGWYKQSTVGDCDGNRPGIFQMAKRSKWDAWNKVKSTPKDEAMEKYIEIVRSTCPEEDLSAVSVKASANSWVSVSTHRQEDDIREEDKTIFDHVQEKNFERFLEALENCTNVNDLDENGLTLAHWAADRGQDAMLSELLKRAEININVLDEDGQTPLHYAAFCGHPKCAKILLDAGADVTIKDSQGSTCLDVACDDAIRILLTK</sequence>
<dbReference type="Pfam" id="PF12796">
    <property type="entry name" value="Ank_2"/>
    <property type="match status" value="1"/>
</dbReference>
<accession>A0A1L8DZB0</accession>
<dbReference type="SUPFAM" id="SSF47027">
    <property type="entry name" value="Acyl-CoA binding protein"/>
    <property type="match status" value="1"/>
</dbReference>
<dbReference type="InterPro" id="IPR000582">
    <property type="entry name" value="Acyl-CoA-binding_protein"/>
</dbReference>
<dbReference type="PANTHER" id="PTHR24119:SF0">
    <property type="entry name" value="ACYL-COA-BINDING DOMAIN-CONTAINING PROTEIN 6"/>
    <property type="match status" value="1"/>
</dbReference>
<dbReference type="EMBL" id="GFDF01002310">
    <property type="protein sequence ID" value="JAV11774.1"/>
    <property type="molecule type" value="Transcribed_RNA"/>
</dbReference>
<dbReference type="PROSITE" id="PS50088">
    <property type="entry name" value="ANK_REPEAT"/>
    <property type="match status" value="1"/>
</dbReference>
<evidence type="ECO:0000256" key="2">
    <source>
        <dbReference type="ARBA" id="ARBA00022737"/>
    </source>
</evidence>
<dbReference type="InterPro" id="IPR014352">
    <property type="entry name" value="FERM/acyl-CoA-bd_prot_sf"/>
</dbReference>
<keyword evidence="2" id="KW-0677">Repeat</keyword>
<keyword evidence="4" id="KW-0446">Lipid-binding</keyword>
<dbReference type="PROSITE" id="PS50297">
    <property type="entry name" value="ANK_REP_REGION"/>
    <property type="match status" value="1"/>
</dbReference>
<dbReference type="AlphaFoldDB" id="A0A1L8DZB0"/>
<name>A0A1L8DZB0_9DIPT</name>
<evidence type="ECO:0000256" key="4">
    <source>
        <dbReference type="ARBA" id="ARBA00023121"/>
    </source>
</evidence>
<dbReference type="PROSITE" id="PS51228">
    <property type="entry name" value="ACB_2"/>
    <property type="match status" value="1"/>
</dbReference>
<dbReference type="PANTHER" id="PTHR24119">
    <property type="entry name" value="ACYL-COA-BINDING DOMAIN-CONTAINING PROTEIN 6"/>
    <property type="match status" value="1"/>
</dbReference>
<keyword evidence="3 5" id="KW-0040">ANK repeat</keyword>
<dbReference type="SMART" id="SM00248">
    <property type="entry name" value="ANK"/>
    <property type="match status" value="2"/>
</dbReference>
<reference evidence="7" key="1">
    <citation type="submission" date="2016-12" db="EMBL/GenBank/DDBJ databases">
        <title>An insight into the sialome and mialome of the sand fly, Nyssomyia neivai.</title>
        <authorList>
            <person name="Sebastian V."/>
            <person name="Goulart T.M."/>
            <person name="Oliveira W."/>
            <person name="Calvo E."/>
            <person name="Oliveira L.F."/>
            <person name="Pinto M.C."/>
            <person name="Rosselino A.M."/>
            <person name="Ribeiro J.M."/>
        </authorList>
    </citation>
    <scope>NUCLEOTIDE SEQUENCE</scope>
</reference>
<dbReference type="InterPro" id="IPR036770">
    <property type="entry name" value="Ankyrin_rpt-contain_sf"/>
</dbReference>
<feature type="domain" description="ACB" evidence="6">
    <location>
        <begin position="14"/>
        <end position="99"/>
    </location>
</feature>
<evidence type="ECO:0000256" key="1">
    <source>
        <dbReference type="ARBA" id="ARBA00018419"/>
    </source>
</evidence>
<feature type="repeat" description="ANK" evidence="5">
    <location>
        <begin position="192"/>
        <end position="224"/>
    </location>
</feature>
<dbReference type="Gene3D" id="1.25.40.20">
    <property type="entry name" value="Ankyrin repeat-containing domain"/>
    <property type="match status" value="2"/>
</dbReference>
<evidence type="ECO:0000313" key="7">
    <source>
        <dbReference type="EMBL" id="JAV11774.1"/>
    </source>
</evidence>
<proteinExistence type="predicted"/>
<dbReference type="GO" id="GO:0000062">
    <property type="term" value="F:fatty-acyl-CoA binding"/>
    <property type="evidence" value="ECO:0007669"/>
    <property type="project" value="InterPro"/>
</dbReference>
<organism evidence="7">
    <name type="scientific">Nyssomyia neivai</name>
    <dbReference type="NCBI Taxonomy" id="330878"/>
    <lineage>
        <taxon>Eukaryota</taxon>
        <taxon>Metazoa</taxon>
        <taxon>Ecdysozoa</taxon>
        <taxon>Arthropoda</taxon>
        <taxon>Hexapoda</taxon>
        <taxon>Insecta</taxon>
        <taxon>Pterygota</taxon>
        <taxon>Neoptera</taxon>
        <taxon>Endopterygota</taxon>
        <taxon>Diptera</taxon>
        <taxon>Nematocera</taxon>
        <taxon>Psychodoidea</taxon>
        <taxon>Psychodidae</taxon>
        <taxon>Nyssomyia</taxon>
    </lineage>
</organism>
<evidence type="ECO:0000256" key="5">
    <source>
        <dbReference type="PROSITE-ProRule" id="PRU00023"/>
    </source>
</evidence>
<evidence type="ECO:0000256" key="3">
    <source>
        <dbReference type="ARBA" id="ARBA00023043"/>
    </source>
</evidence>
<protein>
    <recommendedName>
        <fullName evidence="1">Acyl-CoA-binding domain-containing protein 6</fullName>
    </recommendedName>
</protein>
<dbReference type="InterPro" id="IPR035984">
    <property type="entry name" value="Acyl-CoA-binding_sf"/>
</dbReference>
<dbReference type="Pfam" id="PF00887">
    <property type="entry name" value="ACBP"/>
    <property type="match status" value="1"/>
</dbReference>
<dbReference type="InterPro" id="IPR002110">
    <property type="entry name" value="Ankyrin_rpt"/>
</dbReference>
<dbReference type="Gene3D" id="1.20.80.10">
    <property type="match status" value="1"/>
</dbReference>
<dbReference type="SUPFAM" id="SSF48403">
    <property type="entry name" value="Ankyrin repeat"/>
    <property type="match status" value="1"/>
</dbReference>
<dbReference type="PRINTS" id="PR00689">
    <property type="entry name" value="ACOABINDINGP"/>
</dbReference>
<evidence type="ECO:0000259" key="6">
    <source>
        <dbReference type="PROSITE" id="PS51228"/>
    </source>
</evidence>